<feature type="transmembrane region" description="Helical" evidence="1">
    <location>
        <begin position="68"/>
        <end position="87"/>
    </location>
</feature>
<organism evidence="2 3">
    <name type="scientific">bacterium (Candidatus Blackallbacteria) CG17_big_fil_post_rev_8_21_14_2_50_48_46</name>
    <dbReference type="NCBI Taxonomy" id="2014261"/>
    <lineage>
        <taxon>Bacteria</taxon>
        <taxon>Candidatus Blackallbacteria</taxon>
    </lineage>
</organism>
<feature type="transmembrane region" description="Helical" evidence="1">
    <location>
        <begin position="6"/>
        <end position="28"/>
    </location>
</feature>
<feature type="transmembrane region" description="Helical" evidence="1">
    <location>
        <begin position="154"/>
        <end position="172"/>
    </location>
</feature>
<comment type="caution">
    <text evidence="2">The sequence shown here is derived from an EMBL/GenBank/DDBJ whole genome shotgun (WGS) entry which is preliminary data.</text>
</comment>
<gene>
    <name evidence="2" type="ORF">COW36_07505</name>
</gene>
<name>A0A2M7G6W3_9BACT</name>
<evidence type="ECO:0000313" key="3">
    <source>
        <dbReference type="Proteomes" id="UP000231019"/>
    </source>
</evidence>
<dbReference type="EMBL" id="PFFQ01000020">
    <property type="protein sequence ID" value="PIW17782.1"/>
    <property type="molecule type" value="Genomic_DNA"/>
</dbReference>
<feature type="transmembrane region" description="Helical" evidence="1">
    <location>
        <begin position="178"/>
        <end position="199"/>
    </location>
</feature>
<keyword evidence="1" id="KW-0812">Transmembrane</keyword>
<evidence type="ECO:0000313" key="2">
    <source>
        <dbReference type="EMBL" id="PIW17782.1"/>
    </source>
</evidence>
<feature type="transmembrane region" description="Helical" evidence="1">
    <location>
        <begin position="35"/>
        <end position="56"/>
    </location>
</feature>
<feature type="transmembrane region" description="Helical" evidence="1">
    <location>
        <begin position="259"/>
        <end position="279"/>
    </location>
</feature>
<feature type="transmembrane region" description="Helical" evidence="1">
    <location>
        <begin position="124"/>
        <end position="142"/>
    </location>
</feature>
<feature type="transmembrane region" description="Helical" evidence="1">
    <location>
        <begin position="230"/>
        <end position="247"/>
    </location>
</feature>
<reference evidence="2 3" key="1">
    <citation type="submission" date="2017-09" db="EMBL/GenBank/DDBJ databases">
        <title>Depth-based differentiation of microbial function through sediment-hosted aquifers and enrichment of novel symbionts in the deep terrestrial subsurface.</title>
        <authorList>
            <person name="Probst A.J."/>
            <person name="Ladd B."/>
            <person name="Jarett J.K."/>
            <person name="Geller-Mcgrath D.E."/>
            <person name="Sieber C.M."/>
            <person name="Emerson J.B."/>
            <person name="Anantharaman K."/>
            <person name="Thomas B.C."/>
            <person name="Malmstrom R."/>
            <person name="Stieglmeier M."/>
            <person name="Klingl A."/>
            <person name="Woyke T."/>
            <person name="Ryan C.M."/>
            <person name="Banfield J.F."/>
        </authorList>
    </citation>
    <scope>NUCLEOTIDE SEQUENCE [LARGE SCALE GENOMIC DNA]</scope>
    <source>
        <strain evidence="2">CG17_big_fil_post_rev_8_21_14_2_50_48_46</strain>
    </source>
</reference>
<feature type="transmembrane region" description="Helical" evidence="1">
    <location>
        <begin position="94"/>
        <end position="112"/>
    </location>
</feature>
<feature type="transmembrane region" description="Helical" evidence="1">
    <location>
        <begin position="206"/>
        <end position="224"/>
    </location>
</feature>
<keyword evidence="1" id="KW-1133">Transmembrane helix</keyword>
<dbReference type="AlphaFoldDB" id="A0A2M7G6W3"/>
<accession>A0A2M7G6W3</accession>
<proteinExistence type="predicted"/>
<protein>
    <submittedName>
        <fullName evidence="2">Uncharacterized protein</fullName>
    </submittedName>
</protein>
<sequence length="289" mass="31381">MAIVQALFWSLSFALVLSTGLLILPLVLRGKKKAYPAFLPPLALGFGFLLGWARLFEKAWPDFPPSDSTQWIYFGVLPLILVGALQAQFQLPRFLQMGIRLLLSGLGFLLLLTPLRESMGQKAWLVWALVLACFALIQWSLLDHLDAFDANNESSLLIFSGVSAASGALLMLGHSVVLSQQALILAVLLGAVFVLRLIFPVLSRRGIWGFASLVLSLLLASGYFFADLSAWALLPLLAPHTVWLGYLPGLKNKSPVLRLGLSLVCAILLCVTAVGVTFSSQPPDTGGYY</sequence>
<evidence type="ECO:0000256" key="1">
    <source>
        <dbReference type="SAM" id="Phobius"/>
    </source>
</evidence>
<keyword evidence="1" id="KW-0472">Membrane</keyword>
<dbReference type="Proteomes" id="UP000231019">
    <property type="component" value="Unassembled WGS sequence"/>
</dbReference>